<protein>
    <submittedName>
        <fullName evidence="4">Acyltransferase</fullName>
    </submittedName>
</protein>
<dbReference type="InterPro" id="IPR050879">
    <property type="entry name" value="Acyltransferase_3"/>
</dbReference>
<dbReference type="GO" id="GO:0016020">
    <property type="term" value="C:membrane"/>
    <property type="evidence" value="ECO:0007669"/>
    <property type="project" value="TreeGrafter"/>
</dbReference>
<dbReference type="Pfam" id="PF01757">
    <property type="entry name" value="Acyl_transf_3"/>
    <property type="match status" value="1"/>
</dbReference>
<keyword evidence="4" id="KW-0012">Acyltransferase</keyword>
<dbReference type="RefSeq" id="WP_135583223.1">
    <property type="nucleotide sequence ID" value="NZ_RQGO01000005.1"/>
</dbReference>
<dbReference type="InterPro" id="IPR002656">
    <property type="entry name" value="Acyl_transf_3_dom"/>
</dbReference>
<keyword evidence="1" id="KW-1133">Transmembrane helix</keyword>
<feature type="transmembrane region" description="Helical" evidence="1">
    <location>
        <begin position="138"/>
        <end position="158"/>
    </location>
</feature>
<feature type="domain" description="Acyltransferase 3" evidence="2">
    <location>
        <begin position="4"/>
        <end position="335"/>
    </location>
</feature>
<feature type="transmembrane region" description="Helical" evidence="1">
    <location>
        <begin position="289"/>
        <end position="315"/>
    </location>
</feature>
<evidence type="ECO:0000259" key="3">
    <source>
        <dbReference type="Pfam" id="PF19040"/>
    </source>
</evidence>
<dbReference type="Pfam" id="PF19040">
    <property type="entry name" value="SGNH"/>
    <property type="match status" value="1"/>
</dbReference>
<sequence length="670" mass="78060">MYRKELDGLRAIAIIAVILNHIKQGLFPNGYLGVDMFFVLSGFVITKSLLEKEKMEFFPFLKNFWIRRSKRLFPALFVVVATTVLVTFLFSSYESHHTNMTIETGLFSIIGVGNLYLASTATDYFSTTAELNAFTHTWSLGVEEQFYLLFPILFWILVEKTKKKKIFILLLVLLTILSLLFFLKHFYKNPIRSFYYVHSRFWELSIGSLIFLFSHQSETLSERGKKIISNLSYILLPILISALLVFLFDSKYPKLPEKYYNLVVVCFTAGALFFSNSKSSIINLLQWKPITFLGLLSYSLYLWHWPVITFFRWTFGVKNNLIPIILIVCFSFAYISYRYIETPLRNSEWKWFNQKGFLSPITISISTAIGFFIFVYFILYPFYQKGSFYLGSTATLQSKGVHNLLSPVSHRSDTWNPIDCVLTENNQVGKKISTENCSFGKEFKGKRKFLVLGNSYSAAQVYMFQTIAEKGGTVTVTSTWGGSPAPNLSFNGKWDKINDYYWKDVVPELMSELKPNDVILMIYDLYDFLDSETRLQPFGEELSKFLIQCKEKNLKVIFQHSLPAIRESNCNPDLAIKQWWHQFQDPPCLYFSKEETLNRRKPLHEKLLSLKEEHSNFYILDLMDLFCPENECRFINQDGKFLYRDEFSHPSIEASILARTSLWQVIQKIN</sequence>
<feature type="transmembrane region" description="Helical" evidence="1">
    <location>
        <begin position="195"/>
        <end position="215"/>
    </location>
</feature>
<keyword evidence="4" id="KW-0808">Transferase</keyword>
<feature type="transmembrane region" description="Helical" evidence="1">
    <location>
        <begin position="361"/>
        <end position="383"/>
    </location>
</feature>
<evidence type="ECO:0000259" key="2">
    <source>
        <dbReference type="Pfam" id="PF01757"/>
    </source>
</evidence>
<evidence type="ECO:0000313" key="4">
    <source>
        <dbReference type="EMBL" id="TGL90218.1"/>
    </source>
</evidence>
<dbReference type="AlphaFoldDB" id="A0A4Z1AFQ9"/>
<reference evidence="4" key="1">
    <citation type="journal article" date="2019" name="PLoS Negl. Trop. Dis.">
        <title>Revisiting the worldwide diversity of Leptospira species in the environment.</title>
        <authorList>
            <person name="Vincent A.T."/>
            <person name="Schiettekatte O."/>
            <person name="Bourhy P."/>
            <person name="Veyrier F.J."/>
            <person name="Picardeau M."/>
        </authorList>
    </citation>
    <scope>NUCLEOTIDE SEQUENCE [LARGE SCALE GENOMIC DNA]</scope>
    <source>
        <strain evidence="4">201702422</strain>
    </source>
</reference>
<dbReference type="PANTHER" id="PTHR23028:SF53">
    <property type="entry name" value="ACYL_TRANSF_3 DOMAIN-CONTAINING PROTEIN"/>
    <property type="match status" value="1"/>
</dbReference>
<feature type="transmembrane region" description="Helical" evidence="1">
    <location>
        <begin position="7"/>
        <end position="24"/>
    </location>
</feature>
<evidence type="ECO:0000313" key="5">
    <source>
        <dbReference type="Proteomes" id="UP000298263"/>
    </source>
</evidence>
<dbReference type="Proteomes" id="UP000298263">
    <property type="component" value="Unassembled WGS sequence"/>
</dbReference>
<dbReference type="EMBL" id="RQGP01000022">
    <property type="protein sequence ID" value="TGL90218.1"/>
    <property type="molecule type" value="Genomic_DNA"/>
</dbReference>
<organism evidence="4 5">
    <name type="scientific">Leptospira congkakensis</name>
    <dbReference type="NCBI Taxonomy" id="2484932"/>
    <lineage>
        <taxon>Bacteria</taxon>
        <taxon>Pseudomonadati</taxon>
        <taxon>Spirochaetota</taxon>
        <taxon>Spirochaetia</taxon>
        <taxon>Leptospirales</taxon>
        <taxon>Leptospiraceae</taxon>
        <taxon>Leptospira</taxon>
    </lineage>
</organism>
<feature type="transmembrane region" description="Helical" evidence="1">
    <location>
        <begin position="259"/>
        <end position="277"/>
    </location>
</feature>
<proteinExistence type="predicted"/>
<name>A0A4Z1AFQ9_9LEPT</name>
<dbReference type="PANTHER" id="PTHR23028">
    <property type="entry name" value="ACETYLTRANSFERASE"/>
    <property type="match status" value="1"/>
</dbReference>
<evidence type="ECO:0000256" key="1">
    <source>
        <dbReference type="SAM" id="Phobius"/>
    </source>
</evidence>
<keyword evidence="1" id="KW-0812">Transmembrane</keyword>
<keyword evidence="5" id="KW-1185">Reference proteome</keyword>
<accession>A0A4Z1AFQ9</accession>
<keyword evidence="1" id="KW-0472">Membrane</keyword>
<feature type="domain" description="SGNH" evidence="3">
    <location>
        <begin position="431"/>
        <end position="659"/>
    </location>
</feature>
<comment type="caution">
    <text evidence="4">The sequence shown here is derived from an EMBL/GenBank/DDBJ whole genome shotgun (WGS) entry which is preliminary data.</text>
</comment>
<dbReference type="GO" id="GO:0016747">
    <property type="term" value="F:acyltransferase activity, transferring groups other than amino-acyl groups"/>
    <property type="evidence" value="ECO:0007669"/>
    <property type="project" value="InterPro"/>
</dbReference>
<dbReference type="OrthoDB" id="9796461at2"/>
<feature type="transmembrane region" description="Helical" evidence="1">
    <location>
        <begin position="165"/>
        <end position="183"/>
    </location>
</feature>
<feature type="transmembrane region" description="Helical" evidence="1">
    <location>
        <begin position="321"/>
        <end position="340"/>
    </location>
</feature>
<dbReference type="GO" id="GO:0000271">
    <property type="term" value="P:polysaccharide biosynthetic process"/>
    <property type="evidence" value="ECO:0007669"/>
    <property type="project" value="TreeGrafter"/>
</dbReference>
<feature type="transmembrane region" description="Helical" evidence="1">
    <location>
        <begin position="71"/>
        <end position="90"/>
    </location>
</feature>
<dbReference type="InterPro" id="IPR043968">
    <property type="entry name" value="SGNH"/>
</dbReference>
<feature type="transmembrane region" description="Helical" evidence="1">
    <location>
        <begin position="227"/>
        <end position="247"/>
    </location>
</feature>
<gene>
    <name evidence="4" type="ORF">EHQ69_09700</name>
</gene>